<dbReference type="GO" id="GO:0003700">
    <property type="term" value="F:DNA-binding transcription factor activity"/>
    <property type="evidence" value="ECO:0007669"/>
    <property type="project" value="TreeGrafter"/>
</dbReference>
<dbReference type="Gene3D" id="3.40.50.2300">
    <property type="match status" value="2"/>
</dbReference>
<dbReference type="SMART" id="SM00354">
    <property type="entry name" value="HTH_LACI"/>
    <property type="match status" value="1"/>
</dbReference>
<organism evidence="5 6">
    <name type="scientific">Aquincola agrisoli</name>
    <dbReference type="NCBI Taxonomy" id="3119538"/>
    <lineage>
        <taxon>Bacteria</taxon>
        <taxon>Pseudomonadati</taxon>
        <taxon>Pseudomonadota</taxon>
        <taxon>Betaproteobacteria</taxon>
        <taxon>Burkholderiales</taxon>
        <taxon>Sphaerotilaceae</taxon>
        <taxon>Aquincola</taxon>
    </lineage>
</organism>
<keyword evidence="2 5" id="KW-0238">DNA-binding</keyword>
<evidence type="ECO:0000256" key="1">
    <source>
        <dbReference type="ARBA" id="ARBA00023015"/>
    </source>
</evidence>
<proteinExistence type="predicted"/>
<accession>A0AAW9QJ32</accession>
<evidence type="ECO:0000313" key="6">
    <source>
        <dbReference type="Proteomes" id="UP001336250"/>
    </source>
</evidence>
<dbReference type="PANTHER" id="PTHR30146:SF109">
    <property type="entry name" value="HTH-TYPE TRANSCRIPTIONAL REGULATOR GALS"/>
    <property type="match status" value="1"/>
</dbReference>
<reference evidence="5 6" key="1">
    <citation type="submission" date="2024-02" db="EMBL/GenBank/DDBJ databases">
        <title>Genome sequence of Aquincola sp. MAHUQ-54.</title>
        <authorList>
            <person name="Huq M.A."/>
        </authorList>
    </citation>
    <scope>NUCLEOTIDE SEQUENCE [LARGE SCALE GENOMIC DNA]</scope>
    <source>
        <strain evidence="5 6">MAHUQ-54</strain>
    </source>
</reference>
<feature type="domain" description="HTH lacI-type" evidence="4">
    <location>
        <begin position="12"/>
        <end position="67"/>
    </location>
</feature>
<dbReference type="InterPro" id="IPR046335">
    <property type="entry name" value="LacI/GalR-like_sensor"/>
</dbReference>
<dbReference type="AlphaFoldDB" id="A0AAW9QJ32"/>
<dbReference type="GO" id="GO:0000976">
    <property type="term" value="F:transcription cis-regulatory region binding"/>
    <property type="evidence" value="ECO:0007669"/>
    <property type="project" value="TreeGrafter"/>
</dbReference>
<dbReference type="Proteomes" id="UP001336250">
    <property type="component" value="Unassembled WGS sequence"/>
</dbReference>
<keyword evidence="1" id="KW-0805">Transcription regulation</keyword>
<gene>
    <name evidence="5" type="ORF">V4F39_19595</name>
</gene>
<dbReference type="EMBL" id="JAZIBG010000036">
    <property type="protein sequence ID" value="MEF7616128.1"/>
    <property type="molecule type" value="Genomic_DNA"/>
</dbReference>
<dbReference type="SUPFAM" id="SSF47413">
    <property type="entry name" value="lambda repressor-like DNA-binding domains"/>
    <property type="match status" value="1"/>
</dbReference>
<comment type="caution">
    <text evidence="5">The sequence shown here is derived from an EMBL/GenBank/DDBJ whole genome shotgun (WGS) entry which is preliminary data.</text>
</comment>
<evidence type="ECO:0000256" key="2">
    <source>
        <dbReference type="ARBA" id="ARBA00023125"/>
    </source>
</evidence>
<dbReference type="SUPFAM" id="SSF53822">
    <property type="entry name" value="Periplasmic binding protein-like I"/>
    <property type="match status" value="1"/>
</dbReference>
<name>A0AAW9QJ32_9BURK</name>
<sequence>MPLSPVPQRTAVTIDDIAKAAGVHPGTVSRALRGVSGKVSPDKRAEIERIAAELGYQPNAVAASLRTKQTNIAAIVVPDLGNPLFGPIVQGVEKALRLHDLLCLVVQTPTDPAERRDLVLALANRQVSGLLILAAESDDPMLEVARQRRLPTVLVNRGSGDRHFSSVVSDDREGVRLALEHLVALGHRSIAHIAGPSASSTGRARKTAFVELARSVGVKPSPVVEAEAFTRSAGQAATEQLLKARTRPTAIFAANDLIALGALDVLRRHGLAVPGDISLVGHNDMPLVDLIDPPLTTVRVAVDQMSLQAAGLFIDHLQHPQLAPSTRVLMPTLVVRSSTRAVSQPSAGP</sequence>
<dbReference type="CDD" id="cd06267">
    <property type="entry name" value="PBP1_LacI_sugar_binding-like"/>
    <property type="match status" value="1"/>
</dbReference>
<keyword evidence="3" id="KW-0804">Transcription</keyword>
<protein>
    <submittedName>
        <fullName evidence="5">LacI family DNA-binding transcriptional regulator</fullName>
    </submittedName>
</protein>
<dbReference type="InterPro" id="IPR010982">
    <property type="entry name" value="Lambda_DNA-bd_dom_sf"/>
</dbReference>
<dbReference type="PROSITE" id="PS50932">
    <property type="entry name" value="HTH_LACI_2"/>
    <property type="match status" value="1"/>
</dbReference>
<dbReference type="RefSeq" id="WP_332291507.1">
    <property type="nucleotide sequence ID" value="NZ_JAZIBG010000036.1"/>
</dbReference>
<keyword evidence="6" id="KW-1185">Reference proteome</keyword>
<evidence type="ECO:0000313" key="5">
    <source>
        <dbReference type="EMBL" id="MEF7616128.1"/>
    </source>
</evidence>
<dbReference type="InterPro" id="IPR028082">
    <property type="entry name" value="Peripla_BP_I"/>
</dbReference>
<dbReference type="InterPro" id="IPR000843">
    <property type="entry name" value="HTH_LacI"/>
</dbReference>
<dbReference type="Gene3D" id="1.10.260.40">
    <property type="entry name" value="lambda repressor-like DNA-binding domains"/>
    <property type="match status" value="1"/>
</dbReference>
<evidence type="ECO:0000259" key="4">
    <source>
        <dbReference type="PROSITE" id="PS50932"/>
    </source>
</evidence>
<dbReference type="CDD" id="cd01392">
    <property type="entry name" value="HTH_LacI"/>
    <property type="match status" value="1"/>
</dbReference>
<dbReference type="Pfam" id="PF00356">
    <property type="entry name" value="LacI"/>
    <property type="match status" value="1"/>
</dbReference>
<dbReference type="PANTHER" id="PTHR30146">
    <property type="entry name" value="LACI-RELATED TRANSCRIPTIONAL REPRESSOR"/>
    <property type="match status" value="1"/>
</dbReference>
<evidence type="ECO:0000256" key="3">
    <source>
        <dbReference type="ARBA" id="ARBA00023163"/>
    </source>
</evidence>
<dbReference type="Pfam" id="PF13377">
    <property type="entry name" value="Peripla_BP_3"/>
    <property type="match status" value="1"/>
</dbReference>